<dbReference type="AlphaFoldDB" id="A0A0C3A9J3"/>
<sequence>MSPTSPRVGKRLSGREHAPTHVTISSRGGCVQIFLAVRASGTCVGRAFSWSLGLASNELAQE</sequence>
<gene>
    <name evidence="1" type="ORF">SCLCIDRAFT_1206549</name>
</gene>
<evidence type="ECO:0000313" key="2">
    <source>
        <dbReference type="Proteomes" id="UP000053989"/>
    </source>
</evidence>
<name>A0A0C3A9J3_9AGAM</name>
<evidence type="ECO:0000313" key="1">
    <source>
        <dbReference type="EMBL" id="KIM70418.1"/>
    </source>
</evidence>
<reference evidence="1 2" key="1">
    <citation type="submission" date="2014-04" db="EMBL/GenBank/DDBJ databases">
        <authorList>
            <consortium name="DOE Joint Genome Institute"/>
            <person name="Kuo A."/>
            <person name="Kohler A."/>
            <person name="Nagy L.G."/>
            <person name="Floudas D."/>
            <person name="Copeland A."/>
            <person name="Barry K.W."/>
            <person name="Cichocki N."/>
            <person name="Veneault-Fourrey C."/>
            <person name="LaButti K."/>
            <person name="Lindquist E.A."/>
            <person name="Lipzen A."/>
            <person name="Lundell T."/>
            <person name="Morin E."/>
            <person name="Murat C."/>
            <person name="Sun H."/>
            <person name="Tunlid A."/>
            <person name="Henrissat B."/>
            <person name="Grigoriev I.V."/>
            <person name="Hibbett D.S."/>
            <person name="Martin F."/>
            <person name="Nordberg H.P."/>
            <person name="Cantor M.N."/>
            <person name="Hua S.X."/>
        </authorList>
    </citation>
    <scope>NUCLEOTIDE SEQUENCE [LARGE SCALE GENOMIC DNA]</scope>
    <source>
        <strain evidence="1 2">Foug A</strain>
    </source>
</reference>
<dbReference type="HOGENOM" id="CLU_2905455_0_0_1"/>
<dbReference type="InParanoid" id="A0A0C3A9J3"/>
<reference evidence="2" key="2">
    <citation type="submission" date="2015-01" db="EMBL/GenBank/DDBJ databases">
        <title>Evolutionary Origins and Diversification of the Mycorrhizal Mutualists.</title>
        <authorList>
            <consortium name="DOE Joint Genome Institute"/>
            <consortium name="Mycorrhizal Genomics Consortium"/>
            <person name="Kohler A."/>
            <person name="Kuo A."/>
            <person name="Nagy L.G."/>
            <person name="Floudas D."/>
            <person name="Copeland A."/>
            <person name="Barry K.W."/>
            <person name="Cichocki N."/>
            <person name="Veneault-Fourrey C."/>
            <person name="LaButti K."/>
            <person name="Lindquist E.A."/>
            <person name="Lipzen A."/>
            <person name="Lundell T."/>
            <person name="Morin E."/>
            <person name="Murat C."/>
            <person name="Riley R."/>
            <person name="Ohm R."/>
            <person name="Sun H."/>
            <person name="Tunlid A."/>
            <person name="Henrissat B."/>
            <person name="Grigoriev I.V."/>
            <person name="Hibbett D.S."/>
            <person name="Martin F."/>
        </authorList>
    </citation>
    <scope>NUCLEOTIDE SEQUENCE [LARGE SCALE GENOMIC DNA]</scope>
    <source>
        <strain evidence="2">Foug A</strain>
    </source>
</reference>
<organism evidence="1 2">
    <name type="scientific">Scleroderma citrinum Foug A</name>
    <dbReference type="NCBI Taxonomy" id="1036808"/>
    <lineage>
        <taxon>Eukaryota</taxon>
        <taxon>Fungi</taxon>
        <taxon>Dikarya</taxon>
        <taxon>Basidiomycota</taxon>
        <taxon>Agaricomycotina</taxon>
        <taxon>Agaricomycetes</taxon>
        <taxon>Agaricomycetidae</taxon>
        <taxon>Boletales</taxon>
        <taxon>Sclerodermatineae</taxon>
        <taxon>Sclerodermataceae</taxon>
        <taxon>Scleroderma</taxon>
    </lineage>
</organism>
<dbReference type="EMBL" id="KN822004">
    <property type="protein sequence ID" value="KIM70418.1"/>
    <property type="molecule type" value="Genomic_DNA"/>
</dbReference>
<accession>A0A0C3A9J3</accession>
<dbReference type="Proteomes" id="UP000053989">
    <property type="component" value="Unassembled WGS sequence"/>
</dbReference>
<proteinExistence type="predicted"/>
<protein>
    <submittedName>
        <fullName evidence="1">Uncharacterized protein</fullName>
    </submittedName>
</protein>
<keyword evidence="2" id="KW-1185">Reference proteome</keyword>